<dbReference type="Gene3D" id="1.25.40.10">
    <property type="entry name" value="Tetratricopeptide repeat domain"/>
    <property type="match status" value="1"/>
</dbReference>
<dbReference type="InterPro" id="IPR011990">
    <property type="entry name" value="TPR-like_helical_dom_sf"/>
</dbReference>
<reference evidence="4" key="1">
    <citation type="submission" date="2017-02" db="EMBL/GenBank/DDBJ databases">
        <authorList>
            <person name="Varghese N."/>
            <person name="Submissions S."/>
        </authorList>
    </citation>
    <scope>NUCLEOTIDE SEQUENCE [LARGE SCALE GENOMIC DNA]</scope>
    <source>
        <strain evidence="4">SM117</strain>
    </source>
</reference>
<evidence type="ECO:0000313" key="3">
    <source>
        <dbReference type="EMBL" id="SLK11246.1"/>
    </source>
</evidence>
<dbReference type="InterPro" id="IPR007655">
    <property type="entry name" value="Slam_C"/>
</dbReference>
<evidence type="ECO:0000259" key="2">
    <source>
        <dbReference type="Pfam" id="PF04575"/>
    </source>
</evidence>
<dbReference type="RefSeq" id="WP_245829502.1">
    <property type="nucleotide sequence ID" value="NZ_FVZE01000014.1"/>
</dbReference>
<name>A0A1U6IT85_9SPHN</name>
<dbReference type="Proteomes" id="UP000190989">
    <property type="component" value="Unassembled WGS sequence"/>
</dbReference>
<sequence length="452" mass="49037">MLRCGRALGELAIAGLALALAMLPVPARAQTAQDRGGSDQSARLSAAELLAFANRALEQGRTDVAETALRALTADPSVNVRSEARFRLAMLCVRQRRYTQAALLLRQILDEQPGAQRVRLELARVLDLIGDEAGARRALREVQAGDLPPEVARFVDRYSAALRAQKPVGASLDLALAPDSNINRATRSSTLGTVIGDFVLDEDARQRSGLGLALRGQAYARLRLSSKVNVLGKISGSADLYRSGDFNDIAVAATVGPELRLGADRLALEGGGLLRFYGGQPYSRAATAGLTYLHPLGRKAQLRAVASVAFIDNRRSALLDGESYSTSVSYERALSNRSGAGLTVGIDRQATRDPGYATWGWRTSVFAYHELGSVTLVATLGTGGLKADRRILLYPARRSDRSYRASLGATFRSLRIASFAPFVRATWERNRSSVEVYDYRRVRTEFGFTRSF</sequence>
<dbReference type="STRING" id="428990.SAMN06295987_1146"/>
<accession>A0A1U6IT85</accession>
<gene>
    <name evidence="3" type="ORF">SAMN06295987_1146</name>
</gene>
<protein>
    <submittedName>
        <fullName evidence="3">Tetratricopeptide repeat-containing protein</fullName>
    </submittedName>
</protein>
<dbReference type="EMBL" id="FVZE01000014">
    <property type="protein sequence ID" value="SLK11246.1"/>
    <property type="molecule type" value="Genomic_DNA"/>
</dbReference>
<organism evidence="3 4">
    <name type="scientific">Novosphingobium mathurense</name>
    <dbReference type="NCBI Taxonomy" id="428990"/>
    <lineage>
        <taxon>Bacteria</taxon>
        <taxon>Pseudomonadati</taxon>
        <taxon>Pseudomonadota</taxon>
        <taxon>Alphaproteobacteria</taxon>
        <taxon>Sphingomonadales</taxon>
        <taxon>Sphingomonadaceae</taxon>
        <taxon>Novosphingobium</taxon>
    </lineage>
</organism>
<feature type="chain" id="PRO_5012798332" evidence="1">
    <location>
        <begin position="30"/>
        <end position="452"/>
    </location>
</feature>
<evidence type="ECO:0000313" key="4">
    <source>
        <dbReference type="Proteomes" id="UP000190989"/>
    </source>
</evidence>
<keyword evidence="1" id="KW-0732">Signal</keyword>
<feature type="signal peptide" evidence="1">
    <location>
        <begin position="1"/>
        <end position="29"/>
    </location>
</feature>
<feature type="domain" description="Surface lipoprotein assembly modifier C-terminal" evidence="2">
    <location>
        <begin position="178"/>
        <end position="452"/>
    </location>
</feature>
<dbReference type="AlphaFoldDB" id="A0A1U6IT85"/>
<evidence type="ECO:0000256" key="1">
    <source>
        <dbReference type="SAM" id="SignalP"/>
    </source>
</evidence>
<dbReference type="Pfam" id="PF13432">
    <property type="entry name" value="TPR_16"/>
    <property type="match status" value="1"/>
</dbReference>
<dbReference type="SUPFAM" id="SSF48452">
    <property type="entry name" value="TPR-like"/>
    <property type="match status" value="1"/>
</dbReference>
<proteinExistence type="predicted"/>
<dbReference type="Pfam" id="PF04575">
    <property type="entry name" value="SlipAM"/>
    <property type="match status" value="1"/>
</dbReference>
<keyword evidence="4" id="KW-1185">Reference proteome</keyword>